<organism evidence="2">
    <name type="scientific">bioreactor metagenome</name>
    <dbReference type="NCBI Taxonomy" id="1076179"/>
    <lineage>
        <taxon>unclassified sequences</taxon>
        <taxon>metagenomes</taxon>
        <taxon>ecological metagenomes</taxon>
    </lineage>
</organism>
<proteinExistence type="predicted"/>
<evidence type="ECO:0000313" key="2">
    <source>
        <dbReference type="EMBL" id="MPM69411.1"/>
    </source>
</evidence>
<evidence type="ECO:0000259" key="1">
    <source>
        <dbReference type="PROSITE" id="PS51272"/>
    </source>
</evidence>
<dbReference type="InterPro" id="IPR001119">
    <property type="entry name" value="SLH_dom"/>
</dbReference>
<feature type="domain" description="SLH" evidence="1">
    <location>
        <begin position="81"/>
        <end position="133"/>
    </location>
</feature>
<dbReference type="EMBL" id="VSSQ01022856">
    <property type="protein sequence ID" value="MPM69411.1"/>
    <property type="molecule type" value="Genomic_DNA"/>
</dbReference>
<feature type="domain" description="SLH" evidence="1">
    <location>
        <begin position="17"/>
        <end position="80"/>
    </location>
</feature>
<reference evidence="2" key="1">
    <citation type="submission" date="2019-08" db="EMBL/GenBank/DDBJ databases">
        <authorList>
            <person name="Kucharzyk K."/>
            <person name="Murdoch R.W."/>
            <person name="Higgins S."/>
            <person name="Loffler F."/>
        </authorList>
    </citation>
    <scope>NUCLEOTIDE SEQUENCE</scope>
</reference>
<dbReference type="AlphaFoldDB" id="A0A645BXN3"/>
<name>A0A645BXN3_9ZZZZ</name>
<accession>A0A645BXN3</accession>
<dbReference type="Pfam" id="PF00395">
    <property type="entry name" value="SLH"/>
    <property type="match status" value="2"/>
</dbReference>
<comment type="caution">
    <text evidence="2">The sequence shown here is derived from an EMBL/GenBank/DDBJ whole genome shotgun (WGS) entry which is preliminary data.</text>
</comment>
<sequence>MVARWLRVDSTSYAGVKLPFDDAFSIPDWMLPGVQAMYGMGILQGSKDGSKLNARVNASITRAEAMTILGRIQPGGYVLPELTFSDADKVPSWALSYVQSLVGQGVVNGYDNLLNPSSPIKRSEVAKILFAIL</sequence>
<gene>
    <name evidence="2" type="ORF">SDC9_116356</name>
</gene>
<dbReference type="PROSITE" id="PS51272">
    <property type="entry name" value="SLH"/>
    <property type="match status" value="2"/>
</dbReference>
<protein>
    <recommendedName>
        <fullName evidence="1">SLH domain-containing protein</fullName>
    </recommendedName>
</protein>